<proteinExistence type="predicted"/>
<dbReference type="RefSeq" id="WP_150447065.1">
    <property type="nucleotide sequence ID" value="NZ_VYSA01000001.1"/>
</dbReference>
<evidence type="ECO:0000313" key="1">
    <source>
        <dbReference type="EMBL" id="KAA9110262.1"/>
    </source>
</evidence>
<dbReference type="OrthoDB" id="3784033at2"/>
<dbReference type="Proteomes" id="UP000325827">
    <property type="component" value="Unassembled WGS sequence"/>
</dbReference>
<evidence type="ECO:0000313" key="2">
    <source>
        <dbReference type="Proteomes" id="UP000325827"/>
    </source>
</evidence>
<protein>
    <submittedName>
        <fullName evidence="1">Uncharacterized protein</fullName>
    </submittedName>
</protein>
<reference evidence="2" key="1">
    <citation type="submission" date="2019-09" db="EMBL/GenBank/DDBJ databases">
        <title>Mumia zhuanghuii sp. nov. isolated from the intestinal contents of plateau pika (Ochotona curzoniae) in the Qinghai-Tibet plateau of China.</title>
        <authorList>
            <person name="Tian Z."/>
        </authorList>
    </citation>
    <scope>NUCLEOTIDE SEQUENCE [LARGE SCALE GENOMIC DNA]</scope>
    <source>
        <strain evidence="2">JCM 30598</strain>
    </source>
</reference>
<gene>
    <name evidence="1" type="ORF">F6B43_00735</name>
</gene>
<name>A0A5J5J2W9_9MICO</name>
<dbReference type="AlphaFoldDB" id="A0A5J5J2W9"/>
<dbReference type="EMBL" id="VYSA01000001">
    <property type="protein sequence ID" value="KAA9110262.1"/>
    <property type="molecule type" value="Genomic_DNA"/>
</dbReference>
<keyword evidence="2" id="KW-1185">Reference proteome</keyword>
<comment type="caution">
    <text evidence="1">The sequence shown here is derived from an EMBL/GenBank/DDBJ whole genome shotgun (WGS) entry which is preliminary data.</text>
</comment>
<sequence>MRGIGAGLAACALLGTALTGCTPTDAPTPLPAPTGVSVSINQDRLYIAKGEASIVIANAGSDAISLASVSYSTSSLTDAIAWSGQLRIPAGSKRSVTFAVPGTDCAGDPAETGTARIAFTTPAGATSADYAVDDPYGFLGRHQAAECFAQKLAATASVEITDVTTKTTDAGLVAVLTVTATVHGDQGIRLDSVKSTTLLQPAGGGWTWEPATTVEPGHTASVLLEAVPARCDLHAIAEDKVGTRFDTTAELLGEPAATGTLTLVASDAQRGALFDYVVAACGSPTP</sequence>
<accession>A0A5J5J2W9</accession>
<dbReference type="PROSITE" id="PS51257">
    <property type="entry name" value="PROKAR_LIPOPROTEIN"/>
    <property type="match status" value="1"/>
</dbReference>
<organism evidence="1 2">
    <name type="scientific">Microbacterium rhizomatis</name>
    <dbReference type="NCBI Taxonomy" id="1631477"/>
    <lineage>
        <taxon>Bacteria</taxon>
        <taxon>Bacillati</taxon>
        <taxon>Actinomycetota</taxon>
        <taxon>Actinomycetes</taxon>
        <taxon>Micrococcales</taxon>
        <taxon>Microbacteriaceae</taxon>
        <taxon>Microbacterium</taxon>
    </lineage>
</organism>